<evidence type="ECO:0000313" key="1">
    <source>
        <dbReference type="EMBL" id="KIA92235.1"/>
    </source>
</evidence>
<proteinExistence type="predicted"/>
<dbReference type="OrthoDB" id="677754at2"/>
<organism evidence="1 2">
    <name type="scientific">Pedobacter kyungheensis</name>
    <dbReference type="NCBI Taxonomy" id="1069985"/>
    <lineage>
        <taxon>Bacteria</taxon>
        <taxon>Pseudomonadati</taxon>
        <taxon>Bacteroidota</taxon>
        <taxon>Sphingobacteriia</taxon>
        <taxon>Sphingobacteriales</taxon>
        <taxon>Sphingobacteriaceae</taxon>
        <taxon>Pedobacter</taxon>
    </lineage>
</organism>
<dbReference type="RefSeq" id="WP_039478727.1">
    <property type="nucleotide sequence ID" value="NZ_JSYN01000021.1"/>
</dbReference>
<sequence length="190" mass="22051">MNSKKNSKILGITLLIFIISACQYSSKKKINQDDIRDMLILNSAYSGRTVIQDSLLLTELNGNKTSIENLIKKGPTLFLRLTENNCNTCYEQEILRLEKLSELVGINKIALLVSFSKQKYVEIFARNYNIKFPIYNVKLSSFYYNKIEELNQPYLFVLDKSNVCENIFIPNSKYGSISQSFYDKIKRRLE</sequence>
<evidence type="ECO:0008006" key="3">
    <source>
        <dbReference type="Google" id="ProtNLM"/>
    </source>
</evidence>
<comment type="caution">
    <text evidence="1">The sequence shown here is derived from an EMBL/GenBank/DDBJ whole genome shotgun (WGS) entry which is preliminary data.</text>
</comment>
<dbReference type="InterPro" id="IPR036249">
    <property type="entry name" value="Thioredoxin-like_sf"/>
</dbReference>
<dbReference type="PROSITE" id="PS51257">
    <property type="entry name" value="PROKAR_LIPOPROTEIN"/>
    <property type="match status" value="1"/>
</dbReference>
<keyword evidence="2" id="KW-1185">Reference proteome</keyword>
<dbReference type="EMBL" id="JSYN01000021">
    <property type="protein sequence ID" value="KIA92235.1"/>
    <property type="molecule type" value="Genomic_DNA"/>
</dbReference>
<protein>
    <recommendedName>
        <fullName evidence="3">Alkyl hydroperoxide reductase subunit C/ Thiol specific antioxidant domain-containing protein</fullName>
    </recommendedName>
</protein>
<gene>
    <name evidence="1" type="ORF">OC25_17505</name>
</gene>
<dbReference type="Proteomes" id="UP000031246">
    <property type="component" value="Unassembled WGS sequence"/>
</dbReference>
<dbReference type="Gene3D" id="3.40.30.10">
    <property type="entry name" value="Glutaredoxin"/>
    <property type="match status" value="1"/>
</dbReference>
<name>A0A0C1DE65_9SPHI</name>
<dbReference type="SUPFAM" id="SSF52833">
    <property type="entry name" value="Thioredoxin-like"/>
    <property type="match status" value="1"/>
</dbReference>
<accession>A0A0C1DE65</accession>
<reference evidence="1 2" key="1">
    <citation type="submission" date="2014-10" db="EMBL/GenBank/DDBJ databases">
        <title>Pedobacter Kyungheensis.</title>
        <authorList>
            <person name="Anderson B.M."/>
            <person name="Newman J.D."/>
        </authorList>
    </citation>
    <scope>NUCLEOTIDE SEQUENCE [LARGE SCALE GENOMIC DNA]</scope>
    <source>
        <strain evidence="1 2">KACC 16221</strain>
    </source>
</reference>
<dbReference type="AlphaFoldDB" id="A0A0C1DE65"/>
<evidence type="ECO:0000313" key="2">
    <source>
        <dbReference type="Proteomes" id="UP000031246"/>
    </source>
</evidence>